<feature type="region of interest" description="Disordered" evidence="1">
    <location>
        <begin position="354"/>
        <end position="386"/>
    </location>
</feature>
<reference evidence="3" key="1">
    <citation type="submission" date="2021-01" db="EMBL/GenBank/DDBJ databases">
        <authorList>
            <person name="Corre E."/>
            <person name="Pelletier E."/>
            <person name="Niang G."/>
            <person name="Scheremetjew M."/>
            <person name="Finn R."/>
            <person name="Kale V."/>
            <person name="Holt S."/>
            <person name="Cochrane G."/>
            <person name="Meng A."/>
            <person name="Brown T."/>
            <person name="Cohen L."/>
        </authorList>
    </citation>
    <scope>NUCLEOTIDE SEQUENCE</scope>
    <source>
        <strain evidence="3">SAG 11-49</strain>
    </source>
</reference>
<keyword evidence="2" id="KW-0812">Transmembrane</keyword>
<keyword evidence="2" id="KW-0472">Membrane</keyword>
<dbReference type="Gene3D" id="2.60.120.10">
    <property type="entry name" value="Jelly Rolls"/>
    <property type="match status" value="1"/>
</dbReference>
<sequence length="468" mass="52724">MGYDIVGYAAGSWGTLGNAFFFFSALFSDILLIRFCLTLAYGFFLVQAFLGLPNVEDWGKSWDKGEPSFLPWGLVFWFTLSGSFHLFSLLRLIWDERTIHLEGDDEHIWRCLYRRSGMGRLEFLQLRKRGAYNKYKAGQTIYLKGFSEPCLHLIVEGVVELCTTDAKGDYFQLYSGEMFDYKLFNLFGIYIGFDADIEDTSIYQVNAKTDCVLFTWHAQQISEMAFRVSPSVSGYWRNLVLFVIGTGFTRRGRHNYGNKARDSNGVFEDESWYAGARTRDMTRPLEAAEVPDHSLRAYAKWVWGAFGPVPPVGLRHTALPQSGMKAAARILAFAHQDNFIVRFTRGSMLTLSRRTEDGTEPGSELFDASHHPPPAAQGALNPQTSPVAPMNIVRQVPQQGWPSWATPHGARRRLLDMFPGPPSLHNQRSSHVLQHTGSRDIGHADARGLATSRSEPLADTADHSHHTV</sequence>
<keyword evidence="2" id="KW-1133">Transmembrane helix</keyword>
<dbReference type="EMBL" id="HBFB01002566">
    <property type="protein sequence ID" value="CAD8665290.1"/>
    <property type="molecule type" value="Transcribed_RNA"/>
</dbReference>
<gene>
    <name evidence="3" type="ORF">CLEI1391_LOCUS1309</name>
</gene>
<accession>A0A7S0R2I5</accession>
<evidence type="ECO:0000313" key="3">
    <source>
        <dbReference type="EMBL" id="CAD8665290.1"/>
    </source>
</evidence>
<protein>
    <recommendedName>
        <fullName evidence="4">Cyclic nucleotide-binding domain-containing protein</fullName>
    </recommendedName>
</protein>
<evidence type="ECO:0000256" key="1">
    <source>
        <dbReference type="SAM" id="MobiDB-lite"/>
    </source>
</evidence>
<feature type="transmembrane region" description="Helical" evidence="2">
    <location>
        <begin position="6"/>
        <end position="24"/>
    </location>
</feature>
<feature type="transmembrane region" description="Helical" evidence="2">
    <location>
        <begin position="70"/>
        <end position="90"/>
    </location>
</feature>
<evidence type="ECO:0008006" key="4">
    <source>
        <dbReference type="Google" id="ProtNLM"/>
    </source>
</evidence>
<dbReference type="InterPro" id="IPR014710">
    <property type="entry name" value="RmlC-like_jellyroll"/>
</dbReference>
<feature type="transmembrane region" description="Helical" evidence="2">
    <location>
        <begin position="31"/>
        <end position="50"/>
    </location>
</feature>
<evidence type="ECO:0000256" key="2">
    <source>
        <dbReference type="SAM" id="Phobius"/>
    </source>
</evidence>
<organism evidence="3">
    <name type="scientific">Chlamydomonas leiostraca</name>
    <dbReference type="NCBI Taxonomy" id="1034604"/>
    <lineage>
        <taxon>Eukaryota</taxon>
        <taxon>Viridiplantae</taxon>
        <taxon>Chlorophyta</taxon>
        <taxon>core chlorophytes</taxon>
        <taxon>Chlorophyceae</taxon>
        <taxon>CS clade</taxon>
        <taxon>Chlamydomonadales</taxon>
        <taxon>Chlamydomonadaceae</taxon>
        <taxon>Chlamydomonas</taxon>
    </lineage>
</organism>
<feature type="region of interest" description="Disordered" evidence="1">
    <location>
        <begin position="413"/>
        <end position="468"/>
    </location>
</feature>
<name>A0A7S0R2I5_9CHLO</name>
<dbReference type="InterPro" id="IPR018490">
    <property type="entry name" value="cNMP-bd_dom_sf"/>
</dbReference>
<feature type="compositionally biased region" description="Polar residues" evidence="1">
    <location>
        <begin position="424"/>
        <end position="436"/>
    </location>
</feature>
<dbReference type="AlphaFoldDB" id="A0A7S0R2I5"/>
<feature type="compositionally biased region" description="Basic and acidic residues" evidence="1">
    <location>
        <begin position="437"/>
        <end position="446"/>
    </location>
</feature>
<proteinExistence type="predicted"/>
<dbReference type="SUPFAM" id="SSF51206">
    <property type="entry name" value="cAMP-binding domain-like"/>
    <property type="match status" value="1"/>
</dbReference>